<gene>
    <name evidence="6" type="ORF">LJCM1025_10230</name>
</gene>
<evidence type="ECO:0000256" key="3">
    <source>
        <dbReference type="ARBA" id="ARBA00022989"/>
    </source>
</evidence>
<evidence type="ECO:0000313" key="6">
    <source>
        <dbReference type="EMBL" id="GBA96427.1"/>
    </source>
</evidence>
<dbReference type="AlphaFoldDB" id="A0AB33ZUG0"/>
<dbReference type="SUPFAM" id="SSF90123">
    <property type="entry name" value="ABC transporter transmembrane region"/>
    <property type="match status" value="1"/>
</dbReference>
<accession>A0AB33ZUG0</accession>
<organism evidence="6 7">
    <name type="scientific">Lactobacillus gasseri</name>
    <dbReference type="NCBI Taxonomy" id="1596"/>
    <lineage>
        <taxon>Bacteria</taxon>
        <taxon>Bacillati</taxon>
        <taxon>Bacillota</taxon>
        <taxon>Bacilli</taxon>
        <taxon>Lactobacillales</taxon>
        <taxon>Lactobacillaceae</taxon>
        <taxon>Lactobacillus</taxon>
    </lineage>
</organism>
<sequence length="80" mass="9396">MSFKGFINTNRLRFFFITILSILSGTSGILAGYIQMYWLTYIKENNWTEVAITTGLMALCWFFAQSVIYFVQYLNNIQEE</sequence>
<evidence type="ECO:0000256" key="1">
    <source>
        <dbReference type="ARBA" id="ARBA00004651"/>
    </source>
</evidence>
<evidence type="ECO:0000256" key="4">
    <source>
        <dbReference type="ARBA" id="ARBA00023136"/>
    </source>
</evidence>
<comment type="subcellular location">
    <subcellularLocation>
        <location evidence="1">Cell membrane</location>
        <topology evidence="1">Multi-pass membrane protein</topology>
    </subcellularLocation>
</comment>
<keyword evidence="4 5" id="KW-0472">Membrane</keyword>
<dbReference type="GO" id="GO:0005886">
    <property type="term" value="C:plasma membrane"/>
    <property type="evidence" value="ECO:0007669"/>
    <property type="project" value="UniProtKB-SubCell"/>
</dbReference>
<dbReference type="EMBL" id="BEXJ01000002">
    <property type="protein sequence ID" value="GBA96427.1"/>
    <property type="molecule type" value="Genomic_DNA"/>
</dbReference>
<evidence type="ECO:0000256" key="5">
    <source>
        <dbReference type="SAM" id="Phobius"/>
    </source>
</evidence>
<evidence type="ECO:0000313" key="7">
    <source>
        <dbReference type="Proteomes" id="UP000250668"/>
    </source>
</evidence>
<proteinExistence type="predicted"/>
<keyword evidence="2 5" id="KW-0812">Transmembrane</keyword>
<evidence type="ECO:0000256" key="2">
    <source>
        <dbReference type="ARBA" id="ARBA00022692"/>
    </source>
</evidence>
<dbReference type="Proteomes" id="UP000250668">
    <property type="component" value="Unassembled WGS sequence"/>
</dbReference>
<dbReference type="RefSeq" id="WP_252148200.1">
    <property type="nucleotide sequence ID" value="NZ_BEXJ01000002.1"/>
</dbReference>
<name>A0AB33ZUG0_LACGS</name>
<evidence type="ECO:0008006" key="8">
    <source>
        <dbReference type="Google" id="ProtNLM"/>
    </source>
</evidence>
<feature type="transmembrane region" description="Helical" evidence="5">
    <location>
        <begin position="50"/>
        <end position="71"/>
    </location>
</feature>
<dbReference type="InterPro" id="IPR036640">
    <property type="entry name" value="ABC1_TM_sf"/>
</dbReference>
<keyword evidence="3 5" id="KW-1133">Transmembrane helix</keyword>
<protein>
    <recommendedName>
        <fullName evidence="8">ABC transporter permease</fullName>
    </recommendedName>
</protein>
<dbReference type="GO" id="GO:0005524">
    <property type="term" value="F:ATP binding"/>
    <property type="evidence" value="ECO:0007669"/>
    <property type="project" value="InterPro"/>
</dbReference>
<reference evidence="6 7" key="1">
    <citation type="journal article" date="2018" name="Int. J. Syst. Evol. Microbiol.">
        <title>Lactobacillus paragasseri sp. nov., a sister taxon of Lactobacillus gasseri, based on whole-genome sequence analyses.</title>
        <authorList>
            <person name="Tanizawa Y."/>
            <person name="Tada I."/>
            <person name="Kobayashi H."/>
            <person name="Endo A."/>
            <person name="Maeno S."/>
            <person name="Toyoda A."/>
            <person name="Arita M."/>
            <person name="Nakamura Y."/>
            <person name="Sakamoto M."/>
            <person name="Ohkuma M."/>
            <person name="Tohno M."/>
        </authorList>
    </citation>
    <scope>NUCLEOTIDE SEQUENCE [LARGE SCALE GENOMIC DNA]</scope>
    <source>
        <strain evidence="6 7">JCM 1025</strain>
    </source>
</reference>
<feature type="transmembrane region" description="Helical" evidence="5">
    <location>
        <begin position="12"/>
        <end position="38"/>
    </location>
</feature>
<comment type="caution">
    <text evidence="6">The sequence shown here is derived from an EMBL/GenBank/DDBJ whole genome shotgun (WGS) entry which is preliminary data.</text>
</comment>